<name>A0A3B1CXH3_9ZZZZ</name>
<dbReference type="Pfam" id="PF18906">
    <property type="entry name" value="Phage_tube_2"/>
    <property type="match status" value="1"/>
</dbReference>
<evidence type="ECO:0000313" key="1">
    <source>
        <dbReference type="EMBL" id="VAX27380.1"/>
    </source>
</evidence>
<sequence length="347" mass="37750">MSTKRISTGWRGFSIAKEASFGSPTPVDTAFNFEGPPTDIEINRSETDQDEITGLNEPGTHEVLNWKLDGVHRQRATPHNLAYFLAGVMGKVTTQTPDAGNDPTVRRHWIERELNASALPSVTLIEFDGIAQKRFSGIFMKSVKLTGTRNDFIKIEAQMGGMGKEESSAISKPNVVAESYLRYGDVEFTRGGSLSGSVAGGDLLLTGSPQSFKADLRSFVWSIDNQAEPVYEMGDNSGFVSRAERGDRFTHDLSCVFEMQGDAHKTGLVNGTEYVLNIPIIGGVIPGGSGAFNFKANLIFPRVVYREAKKSVDGQTLIVNSEFQVLDDSTYGSAIVAITNEQSGYLT</sequence>
<accession>A0A3B1CXH3</accession>
<gene>
    <name evidence="1" type="ORF">MNBD_NITROSPINAE05-1441</name>
</gene>
<reference evidence="1" key="1">
    <citation type="submission" date="2018-06" db="EMBL/GenBank/DDBJ databases">
        <authorList>
            <person name="Zhirakovskaya E."/>
        </authorList>
    </citation>
    <scope>NUCLEOTIDE SEQUENCE</scope>
</reference>
<proteinExistence type="predicted"/>
<protein>
    <submittedName>
        <fullName evidence="1">Uncharacterized protein</fullName>
    </submittedName>
</protein>
<dbReference type="AlphaFoldDB" id="A0A3B1CXH3"/>
<organism evidence="1">
    <name type="scientific">hydrothermal vent metagenome</name>
    <dbReference type="NCBI Taxonomy" id="652676"/>
    <lineage>
        <taxon>unclassified sequences</taxon>
        <taxon>metagenomes</taxon>
        <taxon>ecological metagenomes</taxon>
    </lineage>
</organism>
<dbReference type="InterPro" id="IPR044000">
    <property type="entry name" value="Phage_tube_2"/>
</dbReference>
<dbReference type="EMBL" id="UOGG01000030">
    <property type="protein sequence ID" value="VAX27380.1"/>
    <property type="molecule type" value="Genomic_DNA"/>
</dbReference>